<sequence length="74" mass="8374">SPLFHDFVRQCLTRNPKKRPAPDKLLATHHFVLGSLSSRMTRDLLDKVNNGSSARLVQRCSHDEGDRDSGDEDE</sequence>
<dbReference type="Proteomes" id="UP000230423">
    <property type="component" value="Unassembled WGS sequence"/>
</dbReference>
<evidence type="ECO:0008006" key="3">
    <source>
        <dbReference type="Google" id="ProtNLM"/>
    </source>
</evidence>
<dbReference type="OrthoDB" id="8693905at2759"/>
<feature type="non-terminal residue" evidence="1">
    <location>
        <position position="1"/>
    </location>
</feature>
<dbReference type="EMBL" id="KZ405138">
    <property type="protein sequence ID" value="PIO53879.1"/>
    <property type="molecule type" value="Genomic_DNA"/>
</dbReference>
<proteinExistence type="predicted"/>
<organism evidence="1 2">
    <name type="scientific">Teladorsagia circumcincta</name>
    <name type="common">Brown stomach worm</name>
    <name type="synonym">Ostertagia circumcincta</name>
    <dbReference type="NCBI Taxonomy" id="45464"/>
    <lineage>
        <taxon>Eukaryota</taxon>
        <taxon>Metazoa</taxon>
        <taxon>Ecdysozoa</taxon>
        <taxon>Nematoda</taxon>
        <taxon>Chromadorea</taxon>
        <taxon>Rhabditida</taxon>
        <taxon>Rhabditina</taxon>
        <taxon>Rhabditomorpha</taxon>
        <taxon>Strongyloidea</taxon>
        <taxon>Trichostrongylidae</taxon>
        <taxon>Teladorsagia</taxon>
    </lineage>
</organism>
<accession>A0A2G9T7B5</accession>
<dbReference type="Gene3D" id="1.10.510.10">
    <property type="entry name" value="Transferase(Phosphotransferase) domain 1"/>
    <property type="match status" value="1"/>
</dbReference>
<evidence type="ECO:0000313" key="1">
    <source>
        <dbReference type="EMBL" id="PIO53879.1"/>
    </source>
</evidence>
<name>A0A2G9T7B5_TELCI</name>
<dbReference type="AlphaFoldDB" id="A0A2G9T7B5"/>
<protein>
    <recommendedName>
        <fullName evidence="3">Protein kinase domain-containing protein</fullName>
    </recommendedName>
</protein>
<gene>
    <name evidence="1" type="ORF">TELCIR_24770</name>
</gene>
<reference evidence="1 2" key="1">
    <citation type="submission" date="2015-09" db="EMBL/GenBank/DDBJ databases">
        <title>Draft genome of the parasitic nematode Teladorsagia circumcincta isolate WARC Sus (inbred).</title>
        <authorList>
            <person name="Mitreva M."/>
        </authorList>
    </citation>
    <scope>NUCLEOTIDE SEQUENCE [LARGE SCALE GENOMIC DNA]</scope>
    <source>
        <strain evidence="1 2">S</strain>
    </source>
</reference>
<keyword evidence="2" id="KW-1185">Reference proteome</keyword>
<feature type="non-terminal residue" evidence="1">
    <location>
        <position position="74"/>
    </location>
</feature>
<evidence type="ECO:0000313" key="2">
    <source>
        <dbReference type="Proteomes" id="UP000230423"/>
    </source>
</evidence>